<dbReference type="KEGG" id="ntp:CRH09_36365"/>
<dbReference type="GeneID" id="88362724"/>
<protein>
    <recommendedName>
        <fullName evidence="2">SPW repeat-containing integral membrane domain-containing protein</fullName>
    </recommendedName>
</protein>
<dbReference type="Proteomes" id="UP000221961">
    <property type="component" value="Chromosome"/>
</dbReference>
<keyword evidence="1" id="KW-0472">Membrane</keyword>
<feature type="transmembrane region" description="Helical" evidence="1">
    <location>
        <begin position="7"/>
        <end position="26"/>
    </location>
</feature>
<reference evidence="4 5" key="1">
    <citation type="submission" date="2016-04" db="EMBL/GenBank/DDBJ databases">
        <authorList>
            <person name="Evans L.H."/>
            <person name="Alamgir A."/>
            <person name="Owens N."/>
            <person name="Weber N.D."/>
            <person name="Virtaneva K."/>
            <person name="Barbian K."/>
            <person name="Babar A."/>
            <person name="Rosenke K."/>
        </authorList>
    </citation>
    <scope>NUCLEOTIDE SEQUENCE [LARGE SCALE GENOMIC DNA]</scope>
    <source>
        <strain evidence="4 5">IFM 0406</strain>
    </source>
</reference>
<accession>A0A164JRY3</accession>
<sequence>MFSESRAQDFVALVLGVFTALSPIWVDHSTRAMWTMIVLGVLIALSALAQMARPGLAGLDYGMGLFGVLLFISPWVMNFHAYNGASWTAWIVGVLTVVIAVAALPQVAGRLHTAH</sequence>
<feature type="transmembrane region" description="Helical" evidence="1">
    <location>
        <begin position="87"/>
        <end position="108"/>
    </location>
</feature>
<keyword evidence="5" id="KW-1185">Reference proteome</keyword>
<feature type="domain" description="SPW repeat-containing integral membrane" evidence="2">
    <location>
        <begin position="8"/>
        <end position="101"/>
    </location>
</feature>
<organism evidence="4 5">
    <name type="scientific">Nocardia terpenica</name>
    <dbReference type="NCBI Taxonomy" id="455432"/>
    <lineage>
        <taxon>Bacteria</taxon>
        <taxon>Bacillati</taxon>
        <taxon>Actinomycetota</taxon>
        <taxon>Actinomycetes</taxon>
        <taxon>Mycobacteriales</taxon>
        <taxon>Nocardiaceae</taxon>
        <taxon>Nocardia</taxon>
    </lineage>
</organism>
<dbReference type="Pfam" id="PF03779">
    <property type="entry name" value="SPW"/>
    <property type="match status" value="1"/>
</dbReference>
<evidence type="ECO:0000313" key="6">
    <source>
        <dbReference type="Proteomes" id="UP000221961"/>
    </source>
</evidence>
<proteinExistence type="predicted"/>
<dbReference type="OrthoDB" id="32521at2"/>
<dbReference type="RefSeq" id="WP_067594045.1">
    <property type="nucleotide sequence ID" value="NZ_CP023778.1"/>
</dbReference>
<dbReference type="InterPro" id="IPR005530">
    <property type="entry name" value="SPW"/>
</dbReference>
<name>A0A164JRY3_9NOCA</name>
<evidence type="ECO:0000313" key="3">
    <source>
        <dbReference type="EMBL" id="ATL70845.1"/>
    </source>
</evidence>
<dbReference type="AlphaFoldDB" id="A0A164JRY3"/>
<evidence type="ECO:0000259" key="2">
    <source>
        <dbReference type="Pfam" id="PF03779"/>
    </source>
</evidence>
<dbReference type="STRING" id="455432.AWN90_39590"/>
<dbReference type="EMBL" id="LWGR01000013">
    <property type="protein sequence ID" value="KZM70671.1"/>
    <property type="molecule type" value="Genomic_DNA"/>
</dbReference>
<dbReference type="EMBL" id="CP023778">
    <property type="protein sequence ID" value="ATL70845.1"/>
    <property type="molecule type" value="Genomic_DNA"/>
</dbReference>
<reference evidence="3 6" key="2">
    <citation type="submission" date="2017-10" db="EMBL/GenBank/DDBJ databases">
        <title>Comparative genomics between pathogenic Norcardia.</title>
        <authorList>
            <person name="Zeng L."/>
        </authorList>
    </citation>
    <scope>NUCLEOTIDE SEQUENCE [LARGE SCALE GENOMIC DNA]</scope>
    <source>
        <strain evidence="3 6">NC_YFY_NT001</strain>
    </source>
</reference>
<evidence type="ECO:0000313" key="4">
    <source>
        <dbReference type="EMBL" id="KZM70671.1"/>
    </source>
</evidence>
<dbReference type="Proteomes" id="UP000076512">
    <property type="component" value="Unassembled WGS sequence"/>
</dbReference>
<feature type="transmembrane region" description="Helical" evidence="1">
    <location>
        <begin position="61"/>
        <end position="81"/>
    </location>
</feature>
<evidence type="ECO:0000313" key="5">
    <source>
        <dbReference type="Proteomes" id="UP000076512"/>
    </source>
</evidence>
<keyword evidence="1" id="KW-0812">Transmembrane</keyword>
<evidence type="ECO:0000256" key="1">
    <source>
        <dbReference type="SAM" id="Phobius"/>
    </source>
</evidence>
<gene>
    <name evidence="4" type="ORF">AWN90_39590</name>
    <name evidence="3" type="ORF">CRH09_36365</name>
</gene>
<keyword evidence="1" id="KW-1133">Transmembrane helix</keyword>
<feature type="transmembrane region" description="Helical" evidence="1">
    <location>
        <begin position="32"/>
        <end position="49"/>
    </location>
</feature>